<dbReference type="InterPro" id="IPR011006">
    <property type="entry name" value="CheY-like_superfamily"/>
</dbReference>
<gene>
    <name evidence="10" type="ORF">AA20_04635</name>
</gene>
<evidence type="ECO:0000256" key="3">
    <source>
        <dbReference type="ARBA" id="ARBA00023015"/>
    </source>
</evidence>
<evidence type="ECO:0000256" key="2">
    <source>
        <dbReference type="ARBA" id="ARBA00023012"/>
    </source>
</evidence>
<name>A0A0G9K387_9BACT</name>
<dbReference type="PATRIC" id="fig|1447256.3.peg.900"/>
<dbReference type="PROSITE" id="PS50110">
    <property type="entry name" value="RESPONSE_REGULATORY"/>
    <property type="match status" value="1"/>
</dbReference>
<dbReference type="SUPFAM" id="SSF46894">
    <property type="entry name" value="C-terminal effector domain of the bipartite response regulators"/>
    <property type="match status" value="1"/>
</dbReference>
<dbReference type="GO" id="GO:0006355">
    <property type="term" value="P:regulation of DNA-templated transcription"/>
    <property type="evidence" value="ECO:0007669"/>
    <property type="project" value="InterPro"/>
</dbReference>
<evidence type="ECO:0000256" key="4">
    <source>
        <dbReference type="ARBA" id="ARBA00023125"/>
    </source>
</evidence>
<feature type="domain" description="Response regulatory" evidence="8">
    <location>
        <begin position="2"/>
        <end position="115"/>
    </location>
</feature>
<evidence type="ECO:0000313" key="11">
    <source>
        <dbReference type="Proteomes" id="UP000035514"/>
    </source>
</evidence>
<feature type="DNA-binding region" description="OmpR/PhoB-type" evidence="7">
    <location>
        <begin position="119"/>
        <end position="213"/>
    </location>
</feature>
<protein>
    <submittedName>
        <fullName evidence="10">Regulator</fullName>
    </submittedName>
</protein>
<evidence type="ECO:0000256" key="7">
    <source>
        <dbReference type="PROSITE-ProRule" id="PRU01091"/>
    </source>
</evidence>
<dbReference type="PANTHER" id="PTHR48111">
    <property type="entry name" value="REGULATOR OF RPOS"/>
    <property type="match status" value="1"/>
</dbReference>
<dbReference type="InterPro" id="IPR016032">
    <property type="entry name" value="Sig_transdc_resp-reg_C-effctor"/>
</dbReference>
<dbReference type="PROSITE" id="PS51755">
    <property type="entry name" value="OMPR_PHOB"/>
    <property type="match status" value="1"/>
</dbReference>
<dbReference type="InterPro" id="IPR001867">
    <property type="entry name" value="OmpR/PhoB-type_DNA-bd"/>
</dbReference>
<dbReference type="GO" id="GO:0000976">
    <property type="term" value="F:transcription cis-regulatory region binding"/>
    <property type="evidence" value="ECO:0007669"/>
    <property type="project" value="TreeGrafter"/>
</dbReference>
<keyword evidence="4 7" id="KW-0238">DNA-binding</keyword>
<dbReference type="RefSeq" id="WP_020847136.1">
    <property type="nucleotide sequence ID" value="NZ_JAIQ01000076.1"/>
</dbReference>
<reference evidence="10 11" key="1">
    <citation type="submission" date="2014-01" db="EMBL/GenBank/DDBJ databases">
        <title>Development of a Comparative Genomic Fingerprinting Assay for High Resolution Genotyping of Arcobacter butzleri.</title>
        <authorList>
            <person name="Webb A.L."/>
            <person name="Inglis G.D."/>
            <person name="Kruczkiewicz P."/>
            <person name="Selinger L.B."/>
            <person name="Taboada E.N."/>
        </authorList>
    </citation>
    <scope>NUCLEOTIDE SEQUENCE [LARGE SCALE GENOMIC DNA]</scope>
    <source>
        <strain evidence="10 11">L348</strain>
    </source>
</reference>
<feature type="modified residue" description="4-aspartylphosphate" evidence="6">
    <location>
        <position position="50"/>
    </location>
</feature>
<dbReference type="AlphaFoldDB" id="A0A0G9K387"/>
<accession>A0A0G9K387</accession>
<evidence type="ECO:0000259" key="8">
    <source>
        <dbReference type="PROSITE" id="PS50110"/>
    </source>
</evidence>
<evidence type="ECO:0000259" key="9">
    <source>
        <dbReference type="PROSITE" id="PS51755"/>
    </source>
</evidence>
<dbReference type="InterPro" id="IPR039420">
    <property type="entry name" value="WalR-like"/>
</dbReference>
<dbReference type="GO" id="GO:0032993">
    <property type="term" value="C:protein-DNA complex"/>
    <property type="evidence" value="ECO:0007669"/>
    <property type="project" value="TreeGrafter"/>
</dbReference>
<dbReference type="SMART" id="SM00448">
    <property type="entry name" value="REC"/>
    <property type="match status" value="1"/>
</dbReference>
<keyword evidence="3" id="KW-0805">Transcription regulation</keyword>
<organism evidence="10 11">
    <name type="scientific">Aliarcobacter butzleri L348</name>
    <dbReference type="NCBI Taxonomy" id="1447256"/>
    <lineage>
        <taxon>Bacteria</taxon>
        <taxon>Pseudomonadati</taxon>
        <taxon>Campylobacterota</taxon>
        <taxon>Epsilonproteobacteria</taxon>
        <taxon>Campylobacterales</taxon>
        <taxon>Arcobacteraceae</taxon>
        <taxon>Aliarcobacter</taxon>
    </lineage>
</organism>
<keyword evidence="5" id="KW-0804">Transcription</keyword>
<evidence type="ECO:0000256" key="6">
    <source>
        <dbReference type="PROSITE-ProRule" id="PRU00169"/>
    </source>
</evidence>
<proteinExistence type="predicted"/>
<dbReference type="CDD" id="cd00383">
    <property type="entry name" value="trans_reg_C"/>
    <property type="match status" value="1"/>
</dbReference>
<dbReference type="Proteomes" id="UP000035514">
    <property type="component" value="Unassembled WGS sequence"/>
</dbReference>
<keyword evidence="2" id="KW-0902">Two-component regulatory system</keyword>
<evidence type="ECO:0000313" key="10">
    <source>
        <dbReference type="EMBL" id="KLE01024.1"/>
    </source>
</evidence>
<comment type="caution">
    <text evidence="10">The sequence shown here is derived from an EMBL/GenBank/DDBJ whole genome shotgun (WGS) entry which is preliminary data.</text>
</comment>
<sequence>MKILLLEDNQKLNETITKRLKMKNYTVISFTDGAEAYEKITEGFSCFILDINVPNVDGINILKKIREFYEIVPVIIISASVELDIIKQSYDFGCNDYLKKPFFIDELEIKIEKLCQIKNDKIYFDENSYFDFISATITINDQEIRLTKKEKLLMNLFLSKKNQVITYETIENYVWEGNFVTLESIRSLIRRLRKILDKEFIQTVIDTGYIFKNI</sequence>
<dbReference type="Pfam" id="PF00072">
    <property type="entry name" value="Response_reg"/>
    <property type="match status" value="1"/>
</dbReference>
<feature type="domain" description="OmpR/PhoB-type" evidence="9">
    <location>
        <begin position="119"/>
        <end position="213"/>
    </location>
</feature>
<evidence type="ECO:0000256" key="5">
    <source>
        <dbReference type="ARBA" id="ARBA00023163"/>
    </source>
</evidence>
<dbReference type="SMART" id="SM00862">
    <property type="entry name" value="Trans_reg_C"/>
    <property type="match status" value="1"/>
</dbReference>
<dbReference type="GO" id="GO:0005829">
    <property type="term" value="C:cytosol"/>
    <property type="evidence" value="ECO:0007669"/>
    <property type="project" value="TreeGrafter"/>
</dbReference>
<dbReference type="EMBL" id="JAIQ01000076">
    <property type="protein sequence ID" value="KLE01024.1"/>
    <property type="molecule type" value="Genomic_DNA"/>
</dbReference>
<dbReference type="Pfam" id="PF00486">
    <property type="entry name" value="Trans_reg_C"/>
    <property type="match status" value="1"/>
</dbReference>
<dbReference type="Gene3D" id="3.40.50.2300">
    <property type="match status" value="1"/>
</dbReference>
<keyword evidence="1 6" id="KW-0597">Phosphoprotein</keyword>
<dbReference type="SUPFAM" id="SSF52172">
    <property type="entry name" value="CheY-like"/>
    <property type="match status" value="1"/>
</dbReference>
<dbReference type="InterPro" id="IPR036388">
    <property type="entry name" value="WH-like_DNA-bd_sf"/>
</dbReference>
<dbReference type="Gene3D" id="1.10.10.10">
    <property type="entry name" value="Winged helix-like DNA-binding domain superfamily/Winged helix DNA-binding domain"/>
    <property type="match status" value="1"/>
</dbReference>
<dbReference type="GO" id="GO:0000156">
    <property type="term" value="F:phosphorelay response regulator activity"/>
    <property type="evidence" value="ECO:0007669"/>
    <property type="project" value="TreeGrafter"/>
</dbReference>
<dbReference type="PANTHER" id="PTHR48111:SF21">
    <property type="entry name" value="DNA-BINDING DUAL MASTER TRANSCRIPTIONAL REGULATOR RPAA"/>
    <property type="match status" value="1"/>
</dbReference>
<evidence type="ECO:0000256" key="1">
    <source>
        <dbReference type="ARBA" id="ARBA00022553"/>
    </source>
</evidence>
<dbReference type="InterPro" id="IPR001789">
    <property type="entry name" value="Sig_transdc_resp-reg_receiver"/>
</dbReference>